<dbReference type="SUPFAM" id="SSF53756">
    <property type="entry name" value="UDP-Glycosyltransferase/glycogen phosphorylase"/>
    <property type="match status" value="1"/>
</dbReference>
<organism evidence="1 2">
    <name type="scientific">Gracilibacillus boraciitolerans JCM 21714</name>
    <dbReference type="NCBI Taxonomy" id="1298598"/>
    <lineage>
        <taxon>Bacteria</taxon>
        <taxon>Bacillati</taxon>
        <taxon>Bacillota</taxon>
        <taxon>Bacilli</taxon>
        <taxon>Bacillales</taxon>
        <taxon>Bacillaceae</taxon>
        <taxon>Gracilibacillus</taxon>
    </lineage>
</organism>
<evidence type="ECO:0000313" key="1">
    <source>
        <dbReference type="EMBL" id="GAE92690.1"/>
    </source>
</evidence>
<evidence type="ECO:0008006" key="3">
    <source>
        <dbReference type="Google" id="ProtNLM"/>
    </source>
</evidence>
<accession>W4VH02</accession>
<sequence length="408" mass="47416">MTSNRWIYIPIEVKVRELDAKLLLSYYAIQQGYQVIIGGDHPMVTELTTHFPNGIFFAKGGPKGFRKRTITRAIENGQSIVELDEEGLLIEKFKYIRDRMRKDMLQYIVQEYCWGGEHQKQIISSAYPDMAKKCQVVGNPRLDLLTAKYREIYREEASTIQKNYQDFILVNTRFPLYNGAKGIKDNVYVEPIKKLYLAFEEMIEETAKEFPYLNIVIRPHPGENIRSYQQTFKQLQNVHVIHEGSIIKWLLAAKVIIHNGCTSGMEAFLLDKPVIAFLPFAETNNSLPNQLGIQVKNIATLHQAILNISNYNMVKKTPGSLYHYCCWENDSHSFERILQLCNRISLPSPPTKLSVPRNIKIQKQKRKFSLVENEIMAFYHKLDLIEQRSFQRHIERVAQNVYRVKAGN</sequence>
<evidence type="ECO:0000313" key="2">
    <source>
        <dbReference type="Proteomes" id="UP000019102"/>
    </source>
</evidence>
<reference evidence="1 2" key="1">
    <citation type="journal article" date="2014" name="Genome Announc.">
        <title>Draft Genome Sequence of the Boron-Tolerant and Moderately Halotolerant Bacterium Gracilibacillus boraciitolerans JCM 21714T.</title>
        <authorList>
            <person name="Ahmed I."/>
            <person name="Oshima K."/>
            <person name="Suda W."/>
            <person name="Kitamura K."/>
            <person name="Iida T."/>
            <person name="Ohmori Y."/>
            <person name="Fujiwara T."/>
            <person name="Hattori M."/>
            <person name="Ohkuma M."/>
        </authorList>
    </citation>
    <scope>NUCLEOTIDE SEQUENCE [LARGE SCALE GENOMIC DNA]</scope>
    <source>
        <strain evidence="1 2">JCM 21714</strain>
    </source>
</reference>
<dbReference type="Gene3D" id="3.40.50.12580">
    <property type="match status" value="1"/>
</dbReference>
<dbReference type="EMBL" id="BAVS01000006">
    <property type="protein sequence ID" value="GAE92690.1"/>
    <property type="molecule type" value="Genomic_DNA"/>
</dbReference>
<dbReference type="STRING" id="1298598.JCM21714_1701"/>
<dbReference type="AlphaFoldDB" id="W4VH02"/>
<dbReference type="Proteomes" id="UP000019102">
    <property type="component" value="Unassembled WGS sequence"/>
</dbReference>
<keyword evidence="2" id="KW-1185">Reference proteome</keyword>
<proteinExistence type="predicted"/>
<gene>
    <name evidence="1" type="ORF">JCM21714_1701</name>
</gene>
<name>W4VH02_9BACI</name>
<protein>
    <recommendedName>
        <fullName evidence="3">Surface carbohydrate biosynthesis protein</fullName>
    </recommendedName>
</protein>
<comment type="caution">
    <text evidence="1">The sequence shown here is derived from an EMBL/GenBank/DDBJ whole genome shotgun (WGS) entry which is preliminary data.</text>
</comment>
<dbReference type="InterPro" id="IPR030906">
    <property type="entry name" value="Surf_polysacc"/>
</dbReference>
<dbReference type="eggNOG" id="COG0381">
    <property type="taxonomic scope" value="Bacteria"/>
</dbReference>
<dbReference type="InterPro" id="IPR043148">
    <property type="entry name" value="TagF_C"/>
</dbReference>
<dbReference type="NCBIfam" id="TIGR04396">
    <property type="entry name" value="surf_polysacc"/>
    <property type="match status" value="1"/>
</dbReference>